<dbReference type="EMBL" id="AGNK02000585">
    <property type="status" value="NOT_ANNOTATED_CDS"/>
    <property type="molecule type" value="Genomic_DNA"/>
</dbReference>
<keyword evidence="3" id="KW-1185">Reference proteome</keyword>
<proteinExistence type="predicted"/>
<reference evidence="3" key="1">
    <citation type="journal article" date="2012" name="Nat. Biotechnol.">
        <title>Reference genome sequence of the model plant Setaria.</title>
        <authorList>
            <person name="Bennetzen J.L."/>
            <person name="Schmutz J."/>
            <person name="Wang H."/>
            <person name="Percifield R."/>
            <person name="Hawkins J."/>
            <person name="Pontaroli A.C."/>
            <person name="Estep M."/>
            <person name="Feng L."/>
            <person name="Vaughn J.N."/>
            <person name="Grimwood J."/>
            <person name="Jenkins J."/>
            <person name="Barry K."/>
            <person name="Lindquist E."/>
            <person name="Hellsten U."/>
            <person name="Deshpande S."/>
            <person name="Wang X."/>
            <person name="Wu X."/>
            <person name="Mitros T."/>
            <person name="Triplett J."/>
            <person name="Yang X."/>
            <person name="Ye C.Y."/>
            <person name="Mauro-Herrera M."/>
            <person name="Wang L."/>
            <person name="Li P."/>
            <person name="Sharma M."/>
            <person name="Sharma R."/>
            <person name="Ronald P.C."/>
            <person name="Panaud O."/>
            <person name="Kellogg E.A."/>
            <person name="Brutnell T.P."/>
            <person name="Doust A.N."/>
            <person name="Tuskan G.A."/>
            <person name="Rokhsar D."/>
            <person name="Devos K.M."/>
        </authorList>
    </citation>
    <scope>NUCLEOTIDE SEQUENCE [LARGE SCALE GENOMIC DNA]</scope>
    <source>
        <strain evidence="3">cv. Yugu1</strain>
    </source>
</reference>
<evidence type="ECO:0000313" key="3">
    <source>
        <dbReference type="Proteomes" id="UP000004995"/>
    </source>
</evidence>
<name>K3YWC7_SETIT</name>
<dbReference type="AlphaFoldDB" id="K3YWC7"/>
<dbReference type="EnsemblPlants" id="KQL31906">
    <property type="protein sequence ID" value="KQL31906"/>
    <property type="gene ID" value="SETIT_018573mg"/>
</dbReference>
<evidence type="ECO:0000256" key="1">
    <source>
        <dbReference type="SAM" id="MobiDB-lite"/>
    </source>
</evidence>
<accession>K3YWC7</accession>
<sequence>MYPHKTHSTTKKFHQKTFSNLDASSDFCVSAHKLPCVALDTFTQCNGFSGVLLDGWLARKLLGLLERAVLRSFAPNENAGGGGGLELTTLPLLGKEFDETLGWGPGGGGGGLIVDDFCEALLATASLGGGNGGAGGPGGAEVTWDGNGGGGGGG</sequence>
<dbReference type="HOGENOM" id="CLU_1707328_0_0_1"/>
<dbReference type="InParanoid" id="K3YWC7"/>
<dbReference type="Proteomes" id="UP000004995">
    <property type="component" value="Unassembled WGS sequence"/>
</dbReference>
<protein>
    <submittedName>
        <fullName evidence="2">Uncharacterized protein</fullName>
    </submittedName>
</protein>
<reference evidence="2" key="2">
    <citation type="submission" date="2018-08" db="UniProtKB">
        <authorList>
            <consortium name="EnsemblPlants"/>
        </authorList>
    </citation>
    <scope>IDENTIFICATION</scope>
    <source>
        <strain evidence="2">Yugu1</strain>
    </source>
</reference>
<organism evidence="2 3">
    <name type="scientific">Setaria italica</name>
    <name type="common">Foxtail millet</name>
    <name type="synonym">Panicum italicum</name>
    <dbReference type="NCBI Taxonomy" id="4555"/>
    <lineage>
        <taxon>Eukaryota</taxon>
        <taxon>Viridiplantae</taxon>
        <taxon>Streptophyta</taxon>
        <taxon>Embryophyta</taxon>
        <taxon>Tracheophyta</taxon>
        <taxon>Spermatophyta</taxon>
        <taxon>Magnoliopsida</taxon>
        <taxon>Liliopsida</taxon>
        <taxon>Poales</taxon>
        <taxon>Poaceae</taxon>
        <taxon>PACMAD clade</taxon>
        <taxon>Panicoideae</taxon>
        <taxon>Panicodae</taxon>
        <taxon>Paniceae</taxon>
        <taxon>Cenchrinae</taxon>
        <taxon>Setaria</taxon>
    </lineage>
</organism>
<feature type="region of interest" description="Disordered" evidence="1">
    <location>
        <begin position="132"/>
        <end position="154"/>
    </location>
</feature>
<evidence type="ECO:0000313" key="2">
    <source>
        <dbReference type="EnsemblPlants" id="KQL31906"/>
    </source>
</evidence>
<dbReference type="Gramene" id="KQL31906">
    <property type="protein sequence ID" value="KQL31906"/>
    <property type="gene ID" value="SETIT_018573mg"/>
</dbReference>